<dbReference type="EMBL" id="FLQX01000136">
    <property type="protein sequence ID" value="SBT08562.1"/>
    <property type="molecule type" value="Genomic_DNA"/>
</dbReference>
<reference evidence="3 4" key="1">
    <citation type="submission" date="2016-06" db="EMBL/GenBank/DDBJ databases">
        <authorList>
            <person name="Kjaerup R.B."/>
            <person name="Dalgaard T.S."/>
            <person name="Juul-Madsen H.R."/>
        </authorList>
    </citation>
    <scope>NUCLEOTIDE SEQUENCE [LARGE SCALE GENOMIC DNA]</scope>
    <source>
        <strain evidence="3">3</strain>
    </source>
</reference>
<comment type="function">
    <text evidence="2">Antitoxin component of a type II toxin-antitoxin (TA) system.</text>
</comment>
<dbReference type="Proteomes" id="UP000199169">
    <property type="component" value="Unassembled WGS sequence"/>
</dbReference>
<accession>A0A1A8XVE5</accession>
<sequence length="78" mass="8336">MKTATVAYAKSHLSAVLAEVEADEAGAGVVITRRGIPVARLIPEPRAGGFDWAELHLWVSAPPLSGLTVAEMRERDLL</sequence>
<dbReference type="Pfam" id="PF02604">
    <property type="entry name" value="PhdYeFM_antitox"/>
    <property type="match status" value="1"/>
</dbReference>
<dbReference type="InterPro" id="IPR036165">
    <property type="entry name" value="YefM-like_sf"/>
</dbReference>
<dbReference type="RefSeq" id="WP_186408326.1">
    <property type="nucleotide sequence ID" value="NZ_FLQX01000136.1"/>
</dbReference>
<dbReference type="STRING" id="1860102.ACCAA_580038"/>
<comment type="similarity">
    <text evidence="1 2">Belongs to the phD/YefM antitoxin family.</text>
</comment>
<proteinExistence type="inferred from homology"/>
<gene>
    <name evidence="3" type="ORF">ACCAA_580038</name>
</gene>
<evidence type="ECO:0000256" key="1">
    <source>
        <dbReference type="ARBA" id="ARBA00009981"/>
    </source>
</evidence>
<evidence type="ECO:0000313" key="3">
    <source>
        <dbReference type="EMBL" id="SBT08562.1"/>
    </source>
</evidence>
<protein>
    <recommendedName>
        <fullName evidence="2">Antitoxin</fullName>
    </recommendedName>
</protein>
<dbReference type="InterPro" id="IPR006442">
    <property type="entry name" value="Antitoxin_Phd/YefM"/>
</dbReference>
<dbReference type="SUPFAM" id="SSF143120">
    <property type="entry name" value="YefM-like"/>
    <property type="match status" value="1"/>
</dbReference>
<evidence type="ECO:0000313" key="4">
    <source>
        <dbReference type="Proteomes" id="UP000199169"/>
    </source>
</evidence>
<name>A0A1A8XVE5_9PROT</name>
<organism evidence="3 4">
    <name type="scientific">Candidatus Accumulibacter aalborgensis</name>
    <dbReference type="NCBI Taxonomy" id="1860102"/>
    <lineage>
        <taxon>Bacteria</taxon>
        <taxon>Pseudomonadati</taxon>
        <taxon>Pseudomonadota</taxon>
        <taxon>Betaproteobacteria</taxon>
        <taxon>Candidatus Accumulibacter</taxon>
    </lineage>
</organism>
<dbReference type="Gene3D" id="3.40.1620.10">
    <property type="entry name" value="YefM-like domain"/>
    <property type="match status" value="1"/>
</dbReference>
<evidence type="ECO:0000256" key="2">
    <source>
        <dbReference type="RuleBase" id="RU362080"/>
    </source>
</evidence>
<dbReference type="AlphaFoldDB" id="A0A1A8XVE5"/>
<keyword evidence="4" id="KW-1185">Reference proteome</keyword>